<proteinExistence type="predicted"/>
<evidence type="ECO:0000313" key="2">
    <source>
        <dbReference type="Proteomes" id="UP000236316"/>
    </source>
</evidence>
<accession>A0A2I2L4E1</accession>
<protein>
    <submittedName>
        <fullName evidence="1">Uncharacterized protein</fullName>
    </submittedName>
</protein>
<keyword evidence="2" id="KW-1185">Reference proteome</keyword>
<name>A0A2I2L4E1_9VIRU</name>
<dbReference type="EMBL" id="LT906555">
    <property type="protein sequence ID" value="SNW62398.1"/>
    <property type="molecule type" value="Genomic_DNA"/>
</dbReference>
<dbReference type="KEGG" id="vg:35382288"/>
<dbReference type="GeneID" id="35382288"/>
<dbReference type="Proteomes" id="UP000236316">
    <property type="component" value="Segment"/>
</dbReference>
<reference evidence="1" key="1">
    <citation type="submission" date="2017-08" db="EMBL/GenBank/DDBJ databases">
        <authorList>
            <consortium name="Urmite Genomes"/>
        </authorList>
    </citation>
    <scope>NUCLEOTIDE SEQUENCE [LARGE SCALE GENOMIC DNA]</scope>
    <source>
        <strain evidence="1">IHUMI-LCC2</strain>
    </source>
</reference>
<gene>
    <name evidence="1" type="ORF">ORPV_494</name>
</gene>
<sequence length="114" mass="13324">MYTIVVCNCILAYALQDEDKVIIKLPLDETINIKDYIYKGIKKDNKWGIIKKGDIKNIHYYTVHPSHGTILIGDICAEEIIVNEHDRFYINIKERTNCLPSKRKTKNKIDFILI</sequence>
<dbReference type="RefSeq" id="YP_009448700.1">
    <property type="nucleotide sequence ID" value="NC_036594.1"/>
</dbReference>
<organism evidence="1">
    <name type="scientific">Orpheovirus IHUMI-LCC2</name>
    <dbReference type="NCBI Taxonomy" id="2023057"/>
    <lineage>
        <taxon>Viruses</taxon>
        <taxon>Varidnaviria</taxon>
        <taxon>Bamfordvirae</taxon>
        <taxon>Nucleocytoviricota</taxon>
        <taxon>Megaviricetes</taxon>
        <taxon>Pimascovirales</taxon>
        <taxon>Ocovirineae</taxon>
        <taxon>Orpheoviridae</taxon>
        <taxon>Alphaorpheovirus</taxon>
        <taxon>Alphaorpheovirus massiliense</taxon>
    </lineage>
</organism>
<evidence type="ECO:0000313" key="1">
    <source>
        <dbReference type="EMBL" id="SNW62398.1"/>
    </source>
</evidence>